<evidence type="ECO:0000313" key="1">
    <source>
        <dbReference type="EMBL" id="CAH2219219.1"/>
    </source>
</evidence>
<accession>A0AAD1VL71</accession>
<evidence type="ECO:0000313" key="2">
    <source>
        <dbReference type="Proteomes" id="UP001295444"/>
    </source>
</evidence>
<sequence>MVPQRDLRFEAGTRERGAASMRPVEGTLGPVGYWTWWLGISLAVGEVCAVVPAGDFTQL</sequence>
<name>A0AAD1VL71_PELCU</name>
<organism evidence="1 2">
    <name type="scientific">Pelobates cultripes</name>
    <name type="common">Western spadefoot toad</name>
    <dbReference type="NCBI Taxonomy" id="61616"/>
    <lineage>
        <taxon>Eukaryota</taxon>
        <taxon>Metazoa</taxon>
        <taxon>Chordata</taxon>
        <taxon>Craniata</taxon>
        <taxon>Vertebrata</taxon>
        <taxon>Euteleostomi</taxon>
        <taxon>Amphibia</taxon>
        <taxon>Batrachia</taxon>
        <taxon>Anura</taxon>
        <taxon>Pelobatoidea</taxon>
        <taxon>Pelobatidae</taxon>
        <taxon>Pelobates</taxon>
    </lineage>
</organism>
<protein>
    <submittedName>
        <fullName evidence="1">Uncharacterized protein</fullName>
    </submittedName>
</protein>
<proteinExistence type="predicted"/>
<gene>
    <name evidence="1" type="ORF">PECUL_23A006145</name>
</gene>
<keyword evidence="2" id="KW-1185">Reference proteome</keyword>
<reference evidence="1" key="1">
    <citation type="submission" date="2022-03" db="EMBL/GenBank/DDBJ databases">
        <authorList>
            <person name="Alioto T."/>
            <person name="Alioto T."/>
            <person name="Gomez Garrido J."/>
        </authorList>
    </citation>
    <scope>NUCLEOTIDE SEQUENCE</scope>
</reference>
<dbReference type="EMBL" id="OW240912">
    <property type="protein sequence ID" value="CAH2219219.1"/>
    <property type="molecule type" value="Genomic_DNA"/>
</dbReference>
<dbReference type="Proteomes" id="UP001295444">
    <property type="component" value="Chromosome 01"/>
</dbReference>
<dbReference type="AlphaFoldDB" id="A0AAD1VL71"/>